<reference evidence="2 3" key="1">
    <citation type="submission" date="2022-05" db="EMBL/GenBank/DDBJ databases">
        <authorList>
            <consortium name="Genoscope - CEA"/>
            <person name="William W."/>
        </authorList>
    </citation>
    <scope>NUCLEOTIDE SEQUENCE [LARGE SCALE GENOMIC DNA]</scope>
</reference>
<keyword evidence="1" id="KW-0812">Transmembrane</keyword>
<organism evidence="2 3">
    <name type="scientific">Pocillopora meandrina</name>
    <dbReference type="NCBI Taxonomy" id="46732"/>
    <lineage>
        <taxon>Eukaryota</taxon>
        <taxon>Metazoa</taxon>
        <taxon>Cnidaria</taxon>
        <taxon>Anthozoa</taxon>
        <taxon>Hexacorallia</taxon>
        <taxon>Scleractinia</taxon>
        <taxon>Astrocoeniina</taxon>
        <taxon>Pocilloporidae</taxon>
        <taxon>Pocillopora</taxon>
    </lineage>
</organism>
<accession>A0AAU9WXR8</accession>
<evidence type="ECO:0000313" key="3">
    <source>
        <dbReference type="Proteomes" id="UP001159428"/>
    </source>
</evidence>
<keyword evidence="3" id="KW-1185">Reference proteome</keyword>
<proteinExistence type="predicted"/>
<sequence>MAYVRYSDYCSCSFTARETHMPWFFIGLIYIICITSTDAIYSNYHTFGKMDEKEKARVVEEILEKEKLPSDDEKLQYRKGWDEFKQKIEKLSSNALKTARRLRKIADRLDEAWWEHKIKFASASFVFVIGGIITHRTGSVTGLGFGIAGAVVSIKASVIKDFKDLKDCKVARKLLEETKDNFIAVMKIIHAKSHKAANGQDLTILREITSATRIPMAKEAVTFLKKAGLGAKEAAKAGAQVADDAVQVGAKTLTLEVAKHEAQFVNDLA</sequence>
<evidence type="ECO:0000256" key="1">
    <source>
        <dbReference type="SAM" id="Phobius"/>
    </source>
</evidence>
<feature type="non-terminal residue" evidence="2">
    <location>
        <position position="269"/>
    </location>
</feature>
<dbReference type="Proteomes" id="UP001159428">
    <property type="component" value="Unassembled WGS sequence"/>
</dbReference>
<evidence type="ECO:0000313" key="2">
    <source>
        <dbReference type="EMBL" id="CAH3129586.1"/>
    </source>
</evidence>
<name>A0AAU9WXR8_9CNID</name>
<dbReference type="EMBL" id="CALNXJ010000024">
    <property type="protein sequence ID" value="CAH3129586.1"/>
    <property type="molecule type" value="Genomic_DNA"/>
</dbReference>
<comment type="caution">
    <text evidence="2">The sequence shown here is derived from an EMBL/GenBank/DDBJ whole genome shotgun (WGS) entry which is preliminary data.</text>
</comment>
<gene>
    <name evidence="2" type="ORF">PMEA_00014048</name>
</gene>
<feature type="transmembrane region" description="Helical" evidence="1">
    <location>
        <begin position="23"/>
        <end position="41"/>
    </location>
</feature>
<dbReference type="AlphaFoldDB" id="A0AAU9WXR8"/>
<protein>
    <submittedName>
        <fullName evidence="2">Uncharacterized protein</fullName>
    </submittedName>
</protein>
<keyword evidence="1" id="KW-1133">Transmembrane helix</keyword>
<keyword evidence="1" id="KW-0472">Membrane</keyword>